<accession>A0ABS4HV96</accession>
<evidence type="ECO:0000256" key="1">
    <source>
        <dbReference type="ARBA" id="ARBA00004651"/>
    </source>
</evidence>
<reference evidence="14 15" key="1">
    <citation type="submission" date="2021-03" db="EMBL/GenBank/DDBJ databases">
        <title>Genomic Encyclopedia of Type Strains, Phase IV (KMG-IV): sequencing the most valuable type-strain genomes for metagenomic binning, comparative biology and taxonomic classification.</title>
        <authorList>
            <person name="Goeker M."/>
        </authorList>
    </citation>
    <scope>NUCLEOTIDE SEQUENCE [LARGE SCALE GENOMIC DNA]</scope>
    <source>
        <strain evidence="14 15">DSM 24950</strain>
    </source>
</reference>
<dbReference type="RefSeq" id="WP_167061636.1">
    <property type="nucleotide sequence ID" value="NZ_JAAOZR010000024.1"/>
</dbReference>
<dbReference type="EC" id="2.7.13.3" evidence="14"/>
<protein>
    <submittedName>
        <fullName evidence="14">Two-component system sensor histidine kinase YesM</fullName>
        <ecNumber evidence="14">2.7.13.3</ecNumber>
    </submittedName>
</protein>
<dbReference type="InterPro" id="IPR010559">
    <property type="entry name" value="Sig_transdc_His_kin_internal"/>
</dbReference>
<dbReference type="Gene3D" id="6.10.250.1910">
    <property type="match status" value="1"/>
</dbReference>
<dbReference type="SUPFAM" id="SSF158472">
    <property type="entry name" value="HAMP domain-like"/>
    <property type="match status" value="1"/>
</dbReference>
<proteinExistence type="predicted"/>
<dbReference type="GO" id="GO:0004673">
    <property type="term" value="F:protein histidine kinase activity"/>
    <property type="evidence" value="ECO:0007669"/>
    <property type="project" value="UniProtKB-EC"/>
</dbReference>
<dbReference type="PROSITE" id="PS50885">
    <property type="entry name" value="HAMP"/>
    <property type="match status" value="1"/>
</dbReference>
<dbReference type="Pfam" id="PF02518">
    <property type="entry name" value="HATPase_c"/>
    <property type="match status" value="1"/>
</dbReference>
<dbReference type="InterPro" id="IPR036890">
    <property type="entry name" value="HATPase_C_sf"/>
</dbReference>
<evidence type="ECO:0000313" key="15">
    <source>
        <dbReference type="Proteomes" id="UP001519344"/>
    </source>
</evidence>
<keyword evidence="4 14" id="KW-0808">Transferase</keyword>
<comment type="subcellular location">
    <subcellularLocation>
        <location evidence="1">Cell membrane</location>
        <topology evidence="1">Multi-pass membrane protein</topology>
    </subcellularLocation>
</comment>
<keyword evidence="6" id="KW-0547">Nucleotide-binding</keyword>
<dbReference type="InterPro" id="IPR003594">
    <property type="entry name" value="HATPase_dom"/>
</dbReference>
<evidence type="ECO:0000256" key="12">
    <source>
        <dbReference type="SAM" id="Phobius"/>
    </source>
</evidence>
<keyword evidence="9 12" id="KW-1133">Transmembrane helix</keyword>
<keyword evidence="5 12" id="KW-0812">Transmembrane</keyword>
<dbReference type="Proteomes" id="UP001519344">
    <property type="component" value="Unassembled WGS sequence"/>
</dbReference>
<dbReference type="SUPFAM" id="SSF55874">
    <property type="entry name" value="ATPase domain of HSP90 chaperone/DNA topoisomerase II/histidine kinase"/>
    <property type="match status" value="1"/>
</dbReference>
<comment type="caution">
    <text evidence="14">The sequence shown here is derived from an EMBL/GenBank/DDBJ whole genome shotgun (WGS) entry which is preliminary data.</text>
</comment>
<dbReference type="Pfam" id="PF06580">
    <property type="entry name" value="His_kinase"/>
    <property type="match status" value="1"/>
</dbReference>
<evidence type="ECO:0000256" key="11">
    <source>
        <dbReference type="ARBA" id="ARBA00023136"/>
    </source>
</evidence>
<name>A0ABS4HV96_9BACL</name>
<evidence type="ECO:0000256" key="2">
    <source>
        <dbReference type="ARBA" id="ARBA00022475"/>
    </source>
</evidence>
<dbReference type="Gene3D" id="3.30.565.10">
    <property type="entry name" value="Histidine kinase-like ATPase, C-terminal domain"/>
    <property type="match status" value="1"/>
</dbReference>
<dbReference type="PANTHER" id="PTHR34220">
    <property type="entry name" value="SENSOR HISTIDINE KINASE YPDA"/>
    <property type="match status" value="1"/>
</dbReference>
<keyword evidence="11 12" id="KW-0472">Membrane</keyword>
<keyword evidence="15" id="KW-1185">Reference proteome</keyword>
<evidence type="ECO:0000256" key="9">
    <source>
        <dbReference type="ARBA" id="ARBA00022989"/>
    </source>
</evidence>
<keyword evidence="2" id="KW-1003">Cell membrane</keyword>
<keyword evidence="7 14" id="KW-0418">Kinase</keyword>
<keyword evidence="8" id="KW-0067">ATP-binding</keyword>
<evidence type="ECO:0000256" key="5">
    <source>
        <dbReference type="ARBA" id="ARBA00022692"/>
    </source>
</evidence>
<evidence type="ECO:0000256" key="6">
    <source>
        <dbReference type="ARBA" id="ARBA00022741"/>
    </source>
</evidence>
<dbReference type="EMBL" id="JAGGKV010000003">
    <property type="protein sequence ID" value="MBP1962291.1"/>
    <property type="molecule type" value="Genomic_DNA"/>
</dbReference>
<keyword evidence="10" id="KW-0902">Two-component regulatory system</keyword>
<evidence type="ECO:0000313" key="14">
    <source>
        <dbReference type="EMBL" id="MBP1962291.1"/>
    </source>
</evidence>
<keyword evidence="3" id="KW-0597">Phosphoprotein</keyword>
<gene>
    <name evidence="14" type="ORF">J2Z65_001490</name>
</gene>
<feature type="transmembrane region" description="Helical" evidence="12">
    <location>
        <begin position="291"/>
        <end position="310"/>
    </location>
</feature>
<dbReference type="InterPro" id="IPR003660">
    <property type="entry name" value="HAMP_dom"/>
</dbReference>
<evidence type="ECO:0000256" key="7">
    <source>
        <dbReference type="ARBA" id="ARBA00022777"/>
    </source>
</evidence>
<dbReference type="Pfam" id="PF00672">
    <property type="entry name" value="HAMP"/>
    <property type="match status" value="1"/>
</dbReference>
<feature type="domain" description="HAMP" evidence="13">
    <location>
        <begin position="312"/>
        <end position="364"/>
    </location>
</feature>
<dbReference type="InterPro" id="IPR050640">
    <property type="entry name" value="Bact_2-comp_sensor_kinase"/>
</dbReference>
<evidence type="ECO:0000256" key="8">
    <source>
        <dbReference type="ARBA" id="ARBA00022840"/>
    </source>
</evidence>
<evidence type="ECO:0000256" key="4">
    <source>
        <dbReference type="ARBA" id="ARBA00022679"/>
    </source>
</evidence>
<sequence>MNIMNQLKSMKPPSIFLKLFLTFFLVITPLYLITLRINLQGSEGIRYEMSESIQARTDYFMNMLESEIGRITDSLPEYVIDQDLRNLSSIGDQISQYERIALVNALQRRLYLMKYSSLFIADAKAYVPLIKRTVTSANYEEGINEPEFDALQHQNSGGPMIYWNDRLFLSLAYPANAKRKPIFVLGIELSIKQMQEMLNSVARPGQGNAMLINLKQNWSIGAQVNKTEAQGLQSFLQSQQEKGIQSGLSTITLNKKQTIVSYKFSPAINTYLVTFTPEAYLLGPLTTLKNWFWVMSCVSVLIIIFFSYSINKVILRPMRKLIQAFNRMRDIHTYPTLPTNRKDEFGYLYKGFNKMVERLKCLIQEVYEQKIRSQRSELKWLQSQINPHFLYNCFFVLSRLIKKVDTEQAYQFCVYMGNYFQFVTRDKPDEIPLELEIKHARTYVDIQTVCLGNRIKVEFQVPEWIVSGGTVIRIVLQPIIENVYKHVFDHQEGEGFLWIHFEKSGDDLYIHVEDNGSGLDDQAIALLNGKLSNQADEDESSIGIVNVHRRIQMRYGEDCGLMFERSTLGGLHVQMKIKPWQGGGFDVSTARR</sequence>
<evidence type="ECO:0000256" key="10">
    <source>
        <dbReference type="ARBA" id="ARBA00023012"/>
    </source>
</evidence>
<organism evidence="14 15">
    <name type="scientific">Paenibacillus aceris</name>
    <dbReference type="NCBI Taxonomy" id="869555"/>
    <lineage>
        <taxon>Bacteria</taxon>
        <taxon>Bacillati</taxon>
        <taxon>Bacillota</taxon>
        <taxon>Bacilli</taxon>
        <taxon>Bacillales</taxon>
        <taxon>Paenibacillaceae</taxon>
        <taxon>Paenibacillus</taxon>
    </lineage>
</organism>
<dbReference type="PANTHER" id="PTHR34220:SF11">
    <property type="entry name" value="SENSOR PROTEIN KINASE HPTS"/>
    <property type="match status" value="1"/>
</dbReference>
<evidence type="ECO:0000259" key="13">
    <source>
        <dbReference type="PROSITE" id="PS50885"/>
    </source>
</evidence>
<dbReference type="Gene3D" id="3.30.450.20">
    <property type="entry name" value="PAS domain"/>
    <property type="match status" value="1"/>
</dbReference>
<dbReference type="SMART" id="SM00304">
    <property type="entry name" value="HAMP"/>
    <property type="match status" value="1"/>
</dbReference>
<evidence type="ECO:0000256" key="3">
    <source>
        <dbReference type="ARBA" id="ARBA00022553"/>
    </source>
</evidence>
<dbReference type="CDD" id="cd06225">
    <property type="entry name" value="HAMP"/>
    <property type="match status" value="1"/>
</dbReference>